<evidence type="ECO:0000256" key="2">
    <source>
        <dbReference type="SAM" id="Phobius"/>
    </source>
</evidence>
<keyword evidence="2" id="KW-0472">Membrane</keyword>
<reference evidence="3 4" key="1">
    <citation type="submission" date="2018-07" db="EMBL/GenBank/DDBJ databases">
        <title>Motiliproteus coralliicola sp. nov., a bacterium isolated from Coral.</title>
        <authorList>
            <person name="Wang G."/>
        </authorList>
    </citation>
    <scope>NUCLEOTIDE SEQUENCE [LARGE SCALE GENOMIC DNA]</scope>
    <source>
        <strain evidence="3 4">C34</strain>
    </source>
</reference>
<gene>
    <name evidence="3" type="ORF">DV711_06795</name>
</gene>
<accession>A0A369WUA6</accession>
<keyword evidence="2" id="KW-0812">Transmembrane</keyword>
<sequence length="465" mass="52851">MSNTPPATQRLETVETAPSFKLGQGPLQPHPLREGLYNELHSRPYRILPSPSQLTHIAIKHGGKDQQRELELLTALCDRYQVTAPTANMPCYHQDFGLFELRWERHTEFSGYTFIRKGELQGMPFAHNAVDLLPPDWLAQLPGTVVAAFHMLIEDVTTKPEPPVEQVAGYFENLRLVGSQPANGKASVWTTFRLHSDGFGRFILYNRGLSESQLGRMAQRFIELETYRLMASLGLPLAREIQPQLESLDDQLEAVMCEIADLDSPEGERELLDRLSSMAAKVEGFRARSNYRFSATKAYHQVVEQRLEVLRELDREVAGHLTLNEFLVRRLTPAVRTCESTGRMLDDLSTRIDRASRLLRTRVQLTLEEQNQGLMSSLDRRGKIQLLMQQTVEGLSVVAISYYLISILKLGFELLDKLGVPINAEMATLASIPLVMLVIWAATRRIHRHFNRLERQPQNSAKTEE</sequence>
<keyword evidence="4" id="KW-1185">Reference proteome</keyword>
<comment type="caution">
    <text evidence="3">The sequence shown here is derived from an EMBL/GenBank/DDBJ whole genome shotgun (WGS) entry which is preliminary data.</text>
</comment>
<evidence type="ECO:0000313" key="4">
    <source>
        <dbReference type="Proteomes" id="UP000253769"/>
    </source>
</evidence>
<feature type="region of interest" description="Disordered" evidence="1">
    <location>
        <begin position="1"/>
        <end position="30"/>
    </location>
</feature>
<dbReference type="Proteomes" id="UP000253769">
    <property type="component" value="Unassembled WGS sequence"/>
</dbReference>
<keyword evidence="2" id="KW-1133">Transmembrane helix</keyword>
<feature type="compositionally biased region" description="Polar residues" evidence="1">
    <location>
        <begin position="1"/>
        <end position="11"/>
    </location>
</feature>
<dbReference type="AlphaFoldDB" id="A0A369WUA6"/>
<evidence type="ECO:0000256" key="1">
    <source>
        <dbReference type="SAM" id="MobiDB-lite"/>
    </source>
</evidence>
<dbReference type="EMBL" id="QQOH01000001">
    <property type="protein sequence ID" value="RDE25252.1"/>
    <property type="molecule type" value="Genomic_DNA"/>
</dbReference>
<dbReference type="OrthoDB" id="9767470at2"/>
<evidence type="ECO:0000313" key="3">
    <source>
        <dbReference type="EMBL" id="RDE25252.1"/>
    </source>
</evidence>
<dbReference type="Pfam" id="PF11902">
    <property type="entry name" value="DUF3422"/>
    <property type="match status" value="1"/>
</dbReference>
<organism evidence="3 4">
    <name type="scientific">Motiliproteus coralliicola</name>
    <dbReference type="NCBI Taxonomy" id="2283196"/>
    <lineage>
        <taxon>Bacteria</taxon>
        <taxon>Pseudomonadati</taxon>
        <taxon>Pseudomonadota</taxon>
        <taxon>Gammaproteobacteria</taxon>
        <taxon>Oceanospirillales</taxon>
        <taxon>Oceanospirillaceae</taxon>
        <taxon>Motiliproteus</taxon>
    </lineage>
</organism>
<feature type="transmembrane region" description="Helical" evidence="2">
    <location>
        <begin position="424"/>
        <end position="443"/>
    </location>
</feature>
<name>A0A369WUA6_9GAMM</name>
<protein>
    <submittedName>
        <fullName evidence="3">DUF3422 domain-containing protein</fullName>
    </submittedName>
</protein>
<dbReference type="RefSeq" id="WP_114694847.1">
    <property type="nucleotide sequence ID" value="NZ_QQOH01000001.1"/>
</dbReference>
<proteinExistence type="predicted"/>
<dbReference type="InterPro" id="IPR021830">
    <property type="entry name" value="DUF3422"/>
</dbReference>